<gene>
    <name evidence="2" type="ORF">NHX12_020325</name>
</gene>
<dbReference type="Proteomes" id="UP001148018">
    <property type="component" value="Unassembled WGS sequence"/>
</dbReference>
<evidence type="ECO:0000256" key="1">
    <source>
        <dbReference type="SAM" id="MobiDB-lite"/>
    </source>
</evidence>
<comment type="caution">
    <text evidence="2">The sequence shown here is derived from an EMBL/GenBank/DDBJ whole genome shotgun (WGS) entry which is preliminary data.</text>
</comment>
<dbReference type="AlphaFoldDB" id="A0A9Q0EUV3"/>
<protein>
    <submittedName>
        <fullName evidence="2">Uncharacterized protein</fullName>
    </submittedName>
</protein>
<name>A0A9Q0EUV3_9TELE</name>
<organism evidence="2 3">
    <name type="scientific">Muraenolepis orangiensis</name>
    <name type="common">Patagonian moray cod</name>
    <dbReference type="NCBI Taxonomy" id="630683"/>
    <lineage>
        <taxon>Eukaryota</taxon>
        <taxon>Metazoa</taxon>
        <taxon>Chordata</taxon>
        <taxon>Craniata</taxon>
        <taxon>Vertebrata</taxon>
        <taxon>Euteleostomi</taxon>
        <taxon>Actinopterygii</taxon>
        <taxon>Neopterygii</taxon>
        <taxon>Teleostei</taxon>
        <taxon>Neoteleostei</taxon>
        <taxon>Acanthomorphata</taxon>
        <taxon>Zeiogadaria</taxon>
        <taxon>Gadariae</taxon>
        <taxon>Gadiformes</taxon>
        <taxon>Muraenolepidoidei</taxon>
        <taxon>Muraenolepididae</taxon>
        <taxon>Muraenolepis</taxon>
    </lineage>
</organism>
<keyword evidence="3" id="KW-1185">Reference proteome</keyword>
<evidence type="ECO:0000313" key="2">
    <source>
        <dbReference type="EMBL" id="KAJ3612048.1"/>
    </source>
</evidence>
<dbReference type="EMBL" id="JANIIK010000036">
    <property type="protein sequence ID" value="KAJ3612048.1"/>
    <property type="molecule type" value="Genomic_DNA"/>
</dbReference>
<accession>A0A9Q0EUV3</accession>
<proteinExistence type="predicted"/>
<evidence type="ECO:0000313" key="3">
    <source>
        <dbReference type="Proteomes" id="UP001148018"/>
    </source>
</evidence>
<feature type="region of interest" description="Disordered" evidence="1">
    <location>
        <begin position="1"/>
        <end position="31"/>
    </location>
</feature>
<sequence length="85" mass="9559">MSIAEGDVSLLQDNVEEPEHRAPSRGPHGRRLAPYRIYPKPVFSVCVCVCTTTTTTTKVVVVEEVEEVEEETRSVREKEVGDTER</sequence>
<reference evidence="2" key="1">
    <citation type="submission" date="2022-07" db="EMBL/GenBank/DDBJ databases">
        <title>Chromosome-level genome of Muraenolepis orangiensis.</title>
        <authorList>
            <person name="Kim J."/>
        </authorList>
    </citation>
    <scope>NUCLEOTIDE SEQUENCE</scope>
    <source>
        <strain evidence="2">KU_S4_2022</strain>
        <tissue evidence="2">Muscle</tissue>
    </source>
</reference>